<evidence type="ECO:0000259" key="2">
    <source>
        <dbReference type="Pfam" id="PF08484"/>
    </source>
</evidence>
<dbReference type="Gene3D" id="6.20.50.110">
    <property type="entry name" value="Methyltransferase, zinc-binding domain"/>
    <property type="match status" value="1"/>
</dbReference>
<accession>A0A857LJX9</accession>
<gene>
    <name evidence="3" type="ORF">GII30_04220</name>
</gene>
<evidence type="ECO:0000313" key="3">
    <source>
        <dbReference type="EMBL" id="QHN38489.1"/>
    </source>
</evidence>
<reference evidence="3" key="1">
    <citation type="journal article" date="2021" name="Nat. Microbiol.">
        <title>Cocultivation of an ultrasmall environmental parasitic bacterium with lytic ability against bacteria associated with wastewater foams.</title>
        <authorList>
            <person name="Batinovic S."/>
            <person name="Rose J.J.A."/>
            <person name="Ratcliffe J."/>
            <person name="Seviour R.J."/>
            <person name="Petrovski S."/>
        </authorList>
    </citation>
    <scope>NUCLEOTIDE SEQUENCE</scope>
    <source>
        <strain evidence="3">CON44</strain>
    </source>
</reference>
<feature type="domain" description="C-methyltransferase" evidence="2">
    <location>
        <begin position="211"/>
        <end position="348"/>
    </location>
</feature>
<organism evidence="3">
    <name type="scientific">Gordonia amarae</name>
    <dbReference type="NCBI Taxonomy" id="36821"/>
    <lineage>
        <taxon>Bacteria</taxon>
        <taxon>Bacillati</taxon>
        <taxon>Actinomycetota</taxon>
        <taxon>Actinomycetes</taxon>
        <taxon>Mycobacteriales</taxon>
        <taxon>Gordoniaceae</taxon>
        <taxon>Gordonia</taxon>
    </lineage>
</organism>
<dbReference type="GO" id="GO:0016740">
    <property type="term" value="F:transferase activity"/>
    <property type="evidence" value="ECO:0007669"/>
    <property type="project" value="UniProtKB-KW"/>
</dbReference>
<dbReference type="RefSeq" id="WP_040515161.1">
    <property type="nucleotide sequence ID" value="NZ_CP045804.1"/>
</dbReference>
<name>A0A857LJX9_9ACTN</name>
<dbReference type="InterPro" id="IPR013691">
    <property type="entry name" value="MeTrfase_14"/>
</dbReference>
<dbReference type="AlphaFoldDB" id="A0A857LJX9"/>
<dbReference type="Gene3D" id="3.40.50.720">
    <property type="entry name" value="NAD(P)-binding Rossmann-like Domain"/>
    <property type="match status" value="1"/>
</dbReference>
<dbReference type="InterPro" id="IPR013630">
    <property type="entry name" value="Methyltransf_Zn-bd_dom_put"/>
</dbReference>
<dbReference type="EMBL" id="CP045810">
    <property type="protein sequence ID" value="QHN38489.1"/>
    <property type="molecule type" value="Genomic_DNA"/>
</dbReference>
<dbReference type="InterPro" id="IPR038576">
    <property type="entry name" value="Methyltransf_Zn-bd_dom_put_sf"/>
</dbReference>
<feature type="domain" description="Methyltransferase putative zinc binding" evidence="1">
    <location>
        <begin position="4"/>
        <end position="58"/>
    </location>
</feature>
<dbReference type="Gene3D" id="3.40.50.150">
    <property type="entry name" value="Vaccinia Virus protein VP39"/>
    <property type="match status" value="1"/>
</dbReference>
<keyword evidence="3" id="KW-0808">Transferase</keyword>
<sequence>MKVCRACGSGSLDLVLDLGEVPAADCFPPAGDPISAGEADHPLAMVLCAGCGLAQLADDDTVTDEPRGVEPRALVEQARAAVADAAASGLLGGATAAEFGSPHGGTWLPHLQERGISTVPQDHPGGADIVVDSLGIMHEPDQAAGMARRAAATAPGGVLLLHYLPLETIVRQGQWNALRHGHFAYYSLPALTRLLASAGMSPLTAWDYDLYGGTVVLAAVHGEAEPDAAIARLVRRDVAMTDPRTVRGLQRAADSHLSGLRSWLEGQRAQGNRVLAYGAASRAVALLSLARADRSMIAAVGDASPLKEGRRMPGTDIPIVSPARFAAAAPDSILLTVPDLYPEVRETFPQFAGRWFVDDPATGVRPADAESPRAAS</sequence>
<dbReference type="SUPFAM" id="SSF53335">
    <property type="entry name" value="S-adenosyl-L-methionine-dependent methyltransferases"/>
    <property type="match status" value="1"/>
</dbReference>
<dbReference type="InterPro" id="IPR029063">
    <property type="entry name" value="SAM-dependent_MTases_sf"/>
</dbReference>
<proteinExistence type="predicted"/>
<protein>
    <submittedName>
        <fullName evidence="3">Transferase</fullName>
    </submittedName>
</protein>
<dbReference type="Pfam" id="PF08421">
    <property type="entry name" value="Methyltransf_13"/>
    <property type="match status" value="1"/>
</dbReference>
<evidence type="ECO:0000259" key="1">
    <source>
        <dbReference type="Pfam" id="PF08421"/>
    </source>
</evidence>
<dbReference type="Pfam" id="PF08484">
    <property type="entry name" value="Methyltransf_14"/>
    <property type="match status" value="1"/>
</dbReference>